<comment type="caution">
    <text evidence="1">The sequence shown here is derived from an EMBL/GenBank/DDBJ whole genome shotgun (WGS) entry which is preliminary data.</text>
</comment>
<dbReference type="RefSeq" id="WP_071905208.1">
    <property type="nucleotide sequence ID" value="NZ_MPIN01000028.1"/>
</dbReference>
<protein>
    <submittedName>
        <fullName evidence="1">Uncharacterized protein</fullName>
    </submittedName>
</protein>
<evidence type="ECO:0000313" key="2">
    <source>
        <dbReference type="Proteomes" id="UP000182229"/>
    </source>
</evidence>
<sequence>MLRTSLLGVRLRERARLALDVTASAFAPTPPSHPRIQFVSARTDSRQPPIGKADLEQARALLFQARNDLEPRQWEALKGKLTAAERAFERFSQATKASGQAAEVVRGTERLGQVGRAKTWVEVLPRVGPLLVFLVLLYPSSTAGPQIDRRPDWVDAQGEYEAHLRELAEESRRLMEERVPQDAEEGVPDFDSDLVAAATAPTPWCRLDPKSWGRF</sequence>
<dbReference type="OrthoDB" id="5501999at2"/>
<reference evidence="2" key="1">
    <citation type="submission" date="2016-11" db="EMBL/GenBank/DDBJ databases">
        <authorList>
            <person name="Shukria A."/>
            <person name="Stevens D.C."/>
        </authorList>
    </citation>
    <scope>NUCLEOTIDE SEQUENCE [LARGE SCALE GENOMIC DNA]</scope>
    <source>
        <strain evidence="2">Cbfe23</strain>
    </source>
</reference>
<organism evidence="1 2">
    <name type="scientific">Cystobacter ferrugineus</name>
    <dbReference type="NCBI Taxonomy" id="83449"/>
    <lineage>
        <taxon>Bacteria</taxon>
        <taxon>Pseudomonadati</taxon>
        <taxon>Myxococcota</taxon>
        <taxon>Myxococcia</taxon>
        <taxon>Myxococcales</taxon>
        <taxon>Cystobacterineae</taxon>
        <taxon>Archangiaceae</taxon>
        <taxon>Cystobacter</taxon>
    </lineage>
</organism>
<dbReference type="Proteomes" id="UP000182229">
    <property type="component" value="Unassembled WGS sequence"/>
</dbReference>
<proteinExistence type="predicted"/>
<dbReference type="EMBL" id="MPIN01000028">
    <property type="protein sequence ID" value="OJH33790.1"/>
    <property type="molecule type" value="Genomic_DNA"/>
</dbReference>
<gene>
    <name evidence="1" type="ORF">BON30_47095</name>
</gene>
<reference evidence="1 2" key="2">
    <citation type="submission" date="2016-12" db="EMBL/GenBank/DDBJ databases">
        <title>Draft Genome Sequence of Cystobacter ferrugineus Strain Cbfe23.</title>
        <authorList>
            <person name="Akbar S."/>
            <person name="Dowd S.E."/>
            <person name="Stevens D.C."/>
        </authorList>
    </citation>
    <scope>NUCLEOTIDE SEQUENCE [LARGE SCALE GENOMIC DNA]</scope>
    <source>
        <strain evidence="1 2">Cbfe23</strain>
    </source>
</reference>
<dbReference type="AlphaFoldDB" id="A0A1L9AUV0"/>
<name>A0A1L9AUV0_9BACT</name>
<evidence type="ECO:0000313" key="1">
    <source>
        <dbReference type="EMBL" id="OJH33790.1"/>
    </source>
</evidence>
<keyword evidence="2" id="KW-1185">Reference proteome</keyword>
<accession>A0A1L9AUV0</accession>